<proteinExistence type="predicted"/>
<name>A0A0H5DPG3_9BACT</name>
<organism evidence="1 2">
    <name type="scientific">Estrella lausannensis</name>
    <dbReference type="NCBI Taxonomy" id="483423"/>
    <lineage>
        <taxon>Bacteria</taxon>
        <taxon>Pseudomonadati</taxon>
        <taxon>Chlamydiota</taxon>
        <taxon>Chlamydiia</taxon>
        <taxon>Parachlamydiales</taxon>
        <taxon>Candidatus Criblamydiaceae</taxon>
        <taxon>Estrella</taxon>
    </lineage>
</organism>
<evidence type="ECO:0000313" key="1">
    <source>
        <dbReference type="EMBL" id="CRX38327.1"/>
    </source>
</evidence>
<keyword evidence="2" id="KW-1185">Reference proteome</keyword>
<dbReference type="AlphaFoldDB" id="A0A0H5DPG3"/>
<gene>
    <name evidence="1" type="ORF">ELAC_0981</name>
</gene>
<sequence>MGCKEFYSLYSPNITRNYKKMYTEVSRKCHCGFEKTPTIGKLQIVNHSNQGAIGHFSIAQSFLFAKKNDFETLSAVDRL</sequence>
<evidence type="ECO:0000313" key="2">
    <source>
        <dbReference type="Proteomes" id="UP000220251"/>
    </source>
</evidence>
<dbReference type="EMBL" id="CWGJ01000011">
    <property type="protein sequence ID" value="CRX38327.1"/>
    <property type="molecule type" value="Genomic_DNA"/>
</dbReference>
<protein>
    <submittedName>
        <fullName evidence="1">Uncharacterized protein</fullName>
    </submittedName>
</protein>
<reference evidence="2" key="1">
    <citation type="submission" date="2015-06" db="EMBL/GenBank/DDBJ databases">
        <authorList>
            <person name="Bertelli C."/>
        </authorList>
    </citation>
    <scope>NUCLEOTIDE SEQUENCE [LARGE SCALE GENOMIC DNA]</scope>
    <source>
        <strain evidence="2">CRIB-30</strain>
    </source>
</reference>
<accession>A0A0H5DPG3</accession>
<dbReference type="Proteomes" id="UP000220251">
    <property type="component" value="Unassembled WGS sequence"/>
</dbReference>